<keyword evidence="4 6" id="KW-1133">Transmembrane helix</keyword>
<comment type="subunit">
    <text evidence="6">Component of the oligosaccharyltransferase (OST) complex.</text>
</comment>
<dbReference type="Proteomes" id="UP000195602">
    <property type="component" value="Unassembled WGS sequence"/>
</dbReference>
<name>A0AA91Q3R5_CLALS</name>
<evidence type="ECO:0000313" key="7">
    <source>
        <dbReference type="EMBL" id="OVF10604.1"/>
    </source>
</evidence>
<dbReference type="GO" id="GO:0006487">
    <property type="term" value="P:protein N-linked glycosylation"/>
    <property type="evidence" value="ECO:0007669"/>
    <property type="project" value="UniProtKB-UniRule"/>
</dbReference>
<feature type="transmembrane region" description="Helical" evidence="6">
    <location>
        <begin position="56"/>
        <end position="83"/>
    </location>
</feature>
<dbReference type="KEGG" id="clus:A9F13_02g04389"/>
<feature type="transmembrane region" description="Helical" evidence="6">
    <location>
        <begin position="28"/>
        <end position="49"/>
    </location>
</feature>
<evidence type="ECO:0000256" key="2">
    <source>
        <dbReference type="ARBA" id="ARBA00009825"/>
    </source>
</evidence>
<evidence type="ECO:0000256" key="1">
    <source>
        <dbReference type="ARBA" id="ARBA00004141"/>
    </source>
</evidence>
<dbReference type="EMBL" id="LYUB02000002">
    <property type="protein sequence ID" value="OVF10604.1"/>
    <property type="molecule type" value="Genomic_DNA"/>
</dbReference>
<comment type="subcellular location">
    <subcellularLocation>
        <location evidence="1 6">Membrane</location>
        <topology evidence="1 6">Multi-pass membrane protein</topology>
    </subcellularLocation>
</comment>
<evidence type="ECO:0000256" key="5">
    <source>
        <dbReference type="ARBA" id="ARBA00023136"/>
    </source>
</evidence>
<protein>
    <recommendedName>
        <fullName evidence="6">Dolichyl-diphosphooligosaccharide-protein glycosyltransferase subunit OST5</fullName>
    </recommendedName>
</protein>
<comment type="function">
    <text evidence="6">Subunit of the oligosaccharyl transferase (OST) complex that catalyzes the initial transfer of a defined glycan (Glc(3)Man(9)GlcNAc(2) in eukaryotes) from the lipid carrier dolichol-pyrophosphate to an asparagine residue within an Asn-X-Ser/Thr consensus motif in nascent polypeptide chains, the first step in protein N-glycosylation. N-glycosylation occurs cotranslationally and the complex associates with the Sec61 complex at the channel-forming translocon complex that mediates protein translocation across the endoplasmic reticulum (ER). All subunits are required for a maximal enzyme activity.</text>
</comment>
<keyword evidence="3 6" id="KW-0812">Transmembrane</keyword>
<dbReference type="GO" id="GO:0008250">
    <property type="term" value="C:oligosaccharyltransferase complex"/>
    <property type="evidence" value="ECO:0007669"/>
    <property type="project" value="UniProtKB-UniRule"/>
</dbReference>
<evidence type="ECO:0000256" key="3">
    <source>
        <dbReference type="ARBA" id="ARBA00022692"/>
    </source>
</evidence>
<gene>
    <name evidence="7" type="ORF">A9F13_02g04389</name>
</gene>
<accession>A0AA91Q3R5</accession>
<sequence>MSNLEQYNKLRAEFEAAHEIIPSRWSNYQAHITVLLLLVSFISLSAALVNRKSGAISYFSSAVVASGAIALGSIYACNFFGVYI</sequence>
<dbReference type="InterPro" id="IPR007915">
    <property type="entry name" value="TMEM258/Ost5"/>
</dbReference>
<organism evidence="7 8">
    <name type="scientific">Clavispora lusitaniae</name>
    <name type="common">Candida lusitaniae</name>
    <dbReference type="NCBI Taxonomy" id="36911"/>
    <lineage>
        <taxon>Eukaryota</taxon>
        <taxon>Fungi</taxon>
        <taxon>Dikarya</taxon>
        <taxon>Ascomycota</taxon>
        <taxon>Saccharomycotina</taxon>
        <taxon>Pichiomycetes</taxon>
        <taxon>Metschnikowiaceae</taxon>
        <taxon>Clavispora</taxon>
    </lineage>
</organism>
<reference evidence="7 8" key="1">
    <citation type="submission" date="2017-04" db="EMBL/GenBank/DDBJ databases">
        <title>Draft genome of the yeast Clavispora lusitaniae type strain CBS 6936.</title>
        <authorList>
            <person name="Durrens P."/>
            <person name="Klopp C."/>
            <person name="Biteau N."/>
            <person name="Fitton-Ouhabi V."/>
            <person name="Dementhon K."/>
            <person name="Accoceberry I."/>
            <person name="Sherman D.J."/>
            <person name="Noel T."/>
        </authorList>
    </citation>
    <scope>NUCLEOTIDE SEQUENCE [LARGE SCALE GENOMIC DNA]</scope>
    <source>
        <strain evidence="7 8">CBS 6936</strain>
    </source>
</reference>
<keyword evidence="5 6" id="KW-0472">Membrane</keyword>
<proteinExistence type="inferred from homology"/>
<evidence type="ECO:0000256" key="4">
    <source>
        <dbReference type="ARBA" id="ARBA00022989"/>
    </source>
</evidence>
<dbReference type="AlphaFoldDB" id="A0AA91Q3R5"/>
<comment type="caution">
    <text evidence="7">The sequence shown here is derived from an EMBL/GenBank/DDBJ whole genome shotgun (WGS) entry which is preliminary data.</text>
</comment>
<comment type="similarity">
    <text evidence="2 6">Belongs to the OST5 family.</text>
</comment>
<evidence type="ECO:0000256" key="6">
    <source>
        <dbReference type="RuleBase" id="RU367008"/>
    </source>
</evidence>
<evidence type="ECO:0000313" key="8">
    <source>
        <dbReference type="Proteomes" id="UP000195602"/>
    </source>
</evidence>
<dbReference type="Pfam" id="PF05251">
    <property type="entry name" value="Ost5"/>
    <property type="match status" value="1"/>
</dbReference>